<protein>
    <submittedName>
        <fullName evidence="1">Uncharacterized protein</fullName>
    </submittedName>
</protein>
<proteinExistence type="predicted"/>
<evidence type="ECO:0000313" key="1">
    <source>
        <dbReference type="EMBL" id="MDC7683664.1"/>
    </source>
</evidence>
<sequence>MGVLPEQRIEKVKGLVRTLPVALLRPLENSLSLSQDEGLTAVRRLVSAELESHYIKEAVFRPFMPLFEAREDGLEGVEFPNWVLNRLWRALERAEPQLFAEARVAARGLRANDETPVVFYRLVTAGAAIIRDTPDEVLPANADEDDADTLAEFACYLDLHRLLRSAVLRLPDWMGRIDTEKATAIRLMFKDAGKTSEDGGLRFLEALFANLDDGALIMKFVATVSDRPNDRFLSESELAGFGERLIDAAEMRLKVLEGLLRRRNRETAQLSEAGAWVTQCLTILHSFEQSIELSRDGAWGKRVAKVHQTIAALVEDRLKGVEKTIDSALPVKTERIFGRATRDVPDFKGASDEVFQGALQTIAFLNHIRATASHGGFASLLTRTIQGCETIMDGYFEIVLGIAVADDPFDAHAVMACFERVTDLIQALCGEDKANIARRRVASADVYRVPKNVA</sequence>
<dbReference type="RefSeq" id="WP_272748131.1">
    <property type="nucleotide sequence ID" value="NZ_JAQQKX010000007.1"/>
</dbReference>
<keyword evidence="2" id="KW-1185">Reference proteome</keyword>
<dbReference type="EMBL" id="JAQQKX010000007">
    <property type="protein sequence ID" value="MDC7683664.1"/>
    <property type="molecule type" value="Genomic_DNA"/>
</dbReference>
<dbReference type="Proteomes" id="UP001214854">
    <property type="component" value="Unassembled WGS sequence"/>
</dbReference>
<accession>A0ABT5HUK7</accession>
<gene>
    <name evidence="1" type="ORF">PQU92_10270</name>
</gene>
<name>A0ABT5HUK7_9CAUL</name>
<reference evidence="1 2" key="1">
    <citation type="submission" date="2023-01" db="EMBL/GenBank/DDBJ databases">
        <title>Novel species of the genus Asticcacaulis isolated from rivers.</title>
        <authorList>
            <person name="Lu H."/>
        </authorList>
    </citation>
    <scope>NUCLEOTIDE SEQUENCE [LARGE SCALE GENOMIC DNA]</scope>
    <source>
        <strain evidence="1 2">BYS171W</strain>
    </source>
</reference>
<evidence type="ECO:0000313" key="2">
    <source>
        <dbReference type="Proteomes" id="UP001214854"/>
    </source>
</evidence>
<organism evidence="1 2">
    <name type="scientific">Asticcacaulis aquaticus</name>
    <dbReference type="NCBI Taxonomy" id="2984212"/>
    <lineage>
        <taxon>Bacteria</taxon>
        <taxon>Pseudomonadati</taxon>
        <taxon>Pseudomonadota</taxon>
        <taxon>Alphaproteobacteria</taxon>
        <taxon>Caulobacterales</taxon>
        <taxon>Caulobacteraceae</taxon>
        <taxon>Asticcacaulis</taxon>
    </lineage>
</organism>
<comment type="caution">
    <text evidence="1">The sequence shown here is derived from an EMBL/GenBank/DDBJ whole genome shotgun (WGS) entry which is preliminary data.</text>
</comment>